<sequence length="60" mass="7164">MWYNSSVENQTIKKKGQKEIVERIDYFKRGRTVKAASNLSFEHVFHLYLIRTLLGKKVYT</sequence>
<accession>A0A7X9E7M7</accession>
<reference evidence="1 2" key="1">
    <citation type="journal article" date="2020" name="Biotechnol. Biofuels">
        <title>New insights from the biogas microbiome by comprehensive genome-resolved metagenomics of nearly 1600 species originating from multiple anaerobic digesters.</title>
        <authorList>
            <person name="Campanaro S."/>
            <person name="Treu L."/>
            <person name="Rodriguez-R L.M."/>
            <person name="Kovalovszki A."/>
            <person name="Ziels R.M."/>
            <person name="Maus I."/>
            <person name="Zhu X."/>
            <person name="Kougias P.G."/>
            <person name="Basile A."/>
            <person name="Luo G."/>
            <person name="Schluter A."/>
            <person name="Konstantinidis K.T."/>
            <person name="Angelidaki I."/>
        </authorList>
    </citation>
    <scope>NUCLEOTIDE SEQUENCE [LARGE SCALE GENOMIC DNA]</scope>
    <source>
        <strain evidence="1">AS27yjCOA_202</strain>
    </source>
</reference>
<proteinExistence type="predicted"/>
<comment type="caution">
    <text evidence="1">The sequence shown here is derived from an EMBL/GenBank/DDBJ whole genome shotgun (WGS) entry which is preliminary data.</text>
</comment>
<evidence type="ECO:0000313" key="2">
    <source>
        <dbReference type="Proteomes" id="UP000590542"/>
    </source>
</evidence>
<dbReference type="Proteomes" id="UP000590542">
    <property type="component" value="Unassembled WGS sequence"/>
</dbReference>
<protein>
    <submittedName>
        <fullName evidence="1">Uncharacterized protein</fullName>
    </submittedName>
</protein>
<gene>
    <name evidence="1" type="ORF">GYA37_03480</name>
</gene>
<evidence type="ECO:0000313" key="1">
    <source>
        <dbReference type="EMBL" id="NMB91879.1"/>
    </source>
</evidence>
<organism evidence="1 2">
    <name type="scientific">candidate division WWE3 bacterium</name>
    <dbReference type="NCBI Taxonomy" id="2053526"/>
    <lineage>
        <taxon>Bacteria</taxon>
        <taxon>Katanobacteria</taxon>
    </lineage>
</organism>
<name>A0A7X9E7M7_UNCKA</name>
<dbReference type="AlphaFoldDB" id="A0A7X9E7M7"/>
<dbReference type="EMBL" id="JAAZNV010000012">
    <property type="protein sequence ID" value="NMB91879.1"/>
    <property type="molecule type" value="Genomic_DNA"/>
</dbReference>